<gene>
    <name evidence="2" type="ORF">V7S43_009520</name>
</gene>
<organism evidence="2 3">
    <name type="scientific">Phytophthora oleae</name>
    <dbReference type="NCBI Taxonomy" id="2107226"/>
    <lineage>
        <taxon>Eukaryota</taxon>
        <taxon>Sar</taxon>
        <taxon>Stramenopiles</taxon>
        <taxon>Oomycota</taxon>
        <taxon>Peronosporomycetes</taxon>
        <taxon>Peronosporales</taxon>
        <taxon>Peronosporaceae</taxon>
        <taxon>Phytophthora</taxon>
    </lineage>
</organism>
<sequence>MKASTKPTYLSKINAMTACLSSRHPDTITATHLRSCSHDKKKAPRVPFSASCIIGYRSALVDAYRLKLPELDLQLDTELRHILEGNEKINRASLRTSDRSSNVPGLSNERFRRSHQSAPAVPADPCRLVHILGDVRTEKSPARTSVAKVALVIDAKAETKTYYKDGKDVIYNYHADSGRILSTGRATEKKFQSPQVVDEVHLVHQAVHELLGGLRVRIRAHVSVHSYNERAFVATFSRRLERTHGGLF</sequence>
<dbReference type="AlphaFoldDB" id="A0ABD3FIV0"/>
<feature type="region of interest" description="Disordered" evidence="1">
    <location>
        <begin position="94"/>
        <end position="119"/>
    </location>
</feature>
<protein>
    <submittedName>
        <fullName evidence="2">Uncharacterized protein</fullName>
    </submittedName>
</protein>
<keyword evidence="3" id="KW-1185">Reference proteome</keyword>
<feature type="compositionally biased region" description="Polar residues" evidence="1">
    <location>
        <begin position="94"/>
        <end position="105"/>
    </location>
</feature>
<evidence type="ECO:0000313" key="3">
    <source>
        <dbReference type="Proteomes" id="UP001632037"/>
    </source>
</evidence>
<dbReference type="EMBL" id="JBIMZQ010000020">
    <property type="protein sequence ID" value="KAL3665485.1"/>
    <property type="molecule type" value="Genomic_DNA"/>
</dbReference>
<comment type="caution">
    <text evidence="2">The sequence shown here is derived from an EMBL/GenBank/DDBJ whole genome shotgun (WGS) entry which is preliminary data.</text>
</comment>
<evidence type="ECO:0000313" key="2">
    <source>
        <dbReference type="EMBL" id="KAL3665485.1"/>
    </source>
</evidence>
<dbReference type="Proteomes" id="UP001632037">
    <property type="component" value="Unassembled WGS sequence"/>
</dbReference>
<accession>A0ABD3FIV0</accession>
<proteinExistence type="predicted"/>
<name>A0ABD3FIV0_9STRA</name>
<reference evidence="2 3" key="1">
    <citation type="submission" date="2024-09" db="EMBL/GenBank/DDBJ databases">
        <title>Genome sequencing and assembly of Phytophthora oleae, isolate VK10A, causative agent of rot of olive drupes.</title>
        <authorList>
            <person name="Conti Taguali S."/>
            <person name="Riolo M."/>
            <person name="La Spada F."/>
            <person name="Cacciola S.O."/>
            <person name="Dionisio G."/>
        </authorList>
    </citation>
    <scope>NUCLEOTIDE SEQUENCE [LARGE SCALE GENOMIC DNA]</scope>
    <source>
        <strain evidence="2 3">VK10A</strain>
    </source>
</reference>
<evidence type="ECO:0000256" key="1">
    <source>
        <dbReference type="SAM" id="MobiDB-lite"/>
    </source>
</evidence>